<evidence type="ECO:0000313" key="2">
    <source>
        <dbReference type="EMBL" id="KUH39202.1"/>
    </source>
</evidence>
<dbReference type="CDD" id="cd00130">
    <property type="entry name" value="PAS"/>
    <property type="match status" value="1"/>
</dbReference>
<name>A0A117IWX5_9ACTN</name>
<keyword evidence="3" id="KW-1185">Reference proteome</keyword>
<evidence type="ECO:0000313" key="3">
    <source>
        <dbReference type="Proteomes" id="UP000054011"/>
    </source>
</evidence>
<dbReference type="InterPro" id="IPR013656">
    <property type="entry name" value="PAS_4"/>
</dbReference>
<dbReference type="EMBL" id="LNSV01000015">
    <property type="protein sequence ID" value="KUH39202.1"/>
    <property type="molecule type" value="Genomic_DNA"/>
</dbReference>
<dbReference type="InterPro" id="IPR029016">
    <property type="entry name" value="GAF-like_dom_sf"/>
</dbReference>
<accession>A0A117IWX5</accession>
<dbReference type="Gene3D" id="3.30.450.20">
    <property type="entry name" value="PAS domain"/>
    <property type="match status" value="1"/>
</dbReference>
<dbReference type="STRING" id="936756.ATE80_08890"/>
<evidence type="ECO:0000259" key="1">
    <source>
        <dbReference type="PROSITE" id="PS50112"/>
    </source>
</evidence>
<gene>
    <name evidence="2" type="ORF">ATE80_08890</name>
</gene>
<proteinExistence type="predicted"/>
<dbReference type="SUPFAM" id="SSF55781">
    <property type="entry name" value="GAF domain-like"/>
    <property type="match status" value="1"/>
</dbReference>
<dbReference type="SMART" id="SM00091">
    <property type="entry name" value="PAS"/>
    <property type="match status" value="1"/>
</dbReference>
<dbReference type="AlphaFoldDB" id="A0A117IWX5"/>
<sequence length="420" mass="42631">MSGTDAFGRDLADFVRRVGELRAARALPPEERRDALDTALFELQHVAETLWPQYERLAARAPAGRPAERQESQLLKAVFQRLPLPVALVDGDTAVRRMNQAATVLTGVPAGYATGRPLAALLAPGDRVAFRSQVAAAARGEGGRSLSVRVRPRSEEPVRVTLVALPLPGEPVPAVLVVFQPGADVVEARGAAVPAGGVPGGHAEVLAAGAGADDRAGAGGAGAGDLAGATARASALDVVDAVATALLRRPPGDATGALEAVARVLHGRFADWVLADLTPAGAAHAADRPAPGPRRVAALGPSGEDALAGELAAQEPARCPLVAEVARSASAALQVRLEDPLALGTDAAGTAVLVRAGVGSLLCLPVLDGGGGPQDGPRTPRVLGVLTLLRVDARRAFSMAEARAADVAARHTGIAMVRPG</sequence>
<dbReference type="Pfam" id="PF08448">
    <property type="entry name" value="PAS_4"/>
    <property type="match status" value="1"/>
</dbReference>
<dbReference type="SUPFAM" id="SSF55785">
    <property type="entry name" value="PYP-like sensor domain (PAS domain)"/>
    <property type="match status" value="1"/>
</dbReference>
<feature type="domain" description="PAS" evidence="1">
    <location>
        <begin position="71"/>
        <end position="141"/>
    </location>
</feature>
<protein>
    <submittedName>
        <fullName evidence="2">PAS domain protein</fullName>
    </submittedName>
</protein>
<dbReference type="InterPro" id="IPR035965">
    <property type="entry name" value="PAS-like_dom_sf"/>
</dbReference>
<dbReference type="Gene3D" id="3.30.450.40">
    <property type="match status" value="1"/>
</dbReference>
<dbReference type="OrthoDB" id="4318906at2"/>
<dbReference type="RefSeq" id="WP_058941600.1">
    <property type="nucleotide sequence ID" value="NZ_LNSV01000015.1"/>
</dbReference>
<dbReference type="Proteomes" id="UP000054011">
    <property type="component" value="Unassembled WGS sequence"/>
</dbReference>
<dbReference type="InterPro" id="IPR000014">
    <property type="entry name" value="PAS"/>
</dbReference>
<dbReference type="PROSITE" id="PS50112">
    <property type="entry name" value="PAS"/>
    <property type="match status" value="1"/>
</dbReference>
<organism evidence="2 3">
    <name type="scientific">Streptomyces kanasensis</name>
    <dbReference type="NCBI Taxonomy" id="936756"/>
    <lineage>
        <taxon>Bacteria</taxon>
        <taxon>Bacillati</taxon>
        <taxon>Actinomycetota</taxon>
        <taxon>Actinomycetes</taxon>
        <taxon>Kitasatosporales</taxon>
        <taxon>Streptomycetaceae</taxon>
        <taxon>Streptomyces</taxon>
    </lineage>
</organism>
<comment type="caution">
    <text evidence="2">The sequence shown here is derived from an EMBL/GenBank/DDBJ whole genome shotgun (WGS) entry which is preliminary data.</text>
</comment>
<reference evidence="2 3" key="1">
    <citation type="submission" date="2015-11" db="EMBL/GenBank/DDBJ databases">
        <title>Genome-wide analysis reveals the secondary metabolome in Streptomyces kanasensis ZX01.</title>
        <authorList>
            <person name="Zhang G."/>
            <person name="Han L."/>
            <person name="Feng J."/>
            <person name="Zhang X."/>
        </authorList>
    </citation>
    <scope>NUCLEOTIDE SEQUENCE [LARGE SCALE GENOMIC DNA]</scope>
    <source>
        <strain evidence="2 3">ZX01</strain>
    </source>
</reference>